<dbReference type="Proteomes" id="UP000003490">
    <property type="component" value="Unassembled WGS sequence"/>
</dbReference>
<dbReference type="EMBL" id="ABCB02000014">
    <property type="protein sequence ID" value="EDO62544.1"/>
    <property type="molecule type" value="Genomic_DNA"/>
</dbReference>
<protein>
    <submittedName>
        <fullName evidence="3">Uncharacterized protein</fullName>
    </submittedName>
</protein>
<evidence type="ECO:0000313" key="5">
    <source>
        <dbReference type="Proteomes" id="UP000003490"/>
    </source>
</evidence>
<dbReference type="AlphaFoldDB" id="A7VQ40"/>
<evidence type="ECO:0000313" key="6">
    <source>
        <dbReference type="Proteomes" id="UP000220611"/>
    </source>
</evidence>
<keyword evidence="6" id="KW-1185">Reference proteome</keyword>
<organism evidence="3 5">
    <name type="scientific">[Clostridium] leptum DSM 753</name>
    <dbReference type="NCBI Taxonomy" id="428125"/>
    <lineage>
        <taxon>Bacteria</taxon>
        <taxon>Bacillati</taxon>
        <taxon>Bacillota</taxon>
        <taxon>Clostridia</taxon>
        <taxon>Eubacteriales</taxon>
        <taxon>Oscillospiraceae</taxon>
        <taxon>Oscillospiraceae incertae sedis</taxon>
    </lineage>
</organism>
<gene>
    <name evidence="4" type="ORF">CH238_09780</name>
    <name evidence="3" type="ORF">CLOLEP_00666</name>
</gene>
<reference evidence="4 6" key="3">
    <citation type="submission" date="2017-07" db="EMBL/GenBank/DDBJ databases">
        <title>Prevalence of linear plasmids in Cutibacterium (Propionibacterium) acnes isolates obtained from prostatic tissue.</title>
        <authorList>
            <person name="Davidsson S."/>
            <person name="Carlsson J."/>
            <person name="Molling P."/>
            <person name="Andren O."/>
            <person name="Andersson S.-O."/>
            <person name="Brzuszkiewicz E."/>
            <person name="Poehlein A."/>
            <person name="Al-Zeer M."/>
            <person name="Brinkmann V."/>
            <person name="Scavenius C."/>
            <person name="Nazipi S."/>
            <person name="Soderquist B."/>
            <person name="Bruggemann H."/>
        </authorList>
    </citation>
    <scope>NUCLEOTIDE SEQUENCE [LARGE SCALE GENOMIC DNA]</scope>
    <source>
        <strain evidence="4 6">DSM 753</strain>
    </source>
</reference>
<dbReference type="HOGENOM" id="CLU_2435648_0_0_9"/>
<reference evidence="3 5" key="1">
    <citation type="submission" date="2007-08" db="EMBL/GenBank/DDBJ databases">
        <title>Draft genome sequence of Clostridium leptum (DSM 753).</title>
        <authorList>
            <person name="Sudarsanam P."/>
            <person name="Ley R."/>
            <person name="Guruge J."/>
            <person name="Turnbaugh P.J."/>
            <person name="Mahowald M."/>
            <person name="Liep D."/>
            <person name="Gordon J."/>
        </authorList>
    </citation>
    <scope>NUCLEOTIDE SEQUENCE [LARGE SCALE GENOMIC DNA]</scope>
    <source>
        <strain evidence="3 5">DSM 753</strain>
    </source>
</reference>
<proteinExistence type="predicted"/>
<sequence>MEVFLNPPIVRPIGGAASFLFCLLRRIEYAFSELAYSAGPGGAAICCLLFLIRIGLEYGAGSQALIKAGGRGFPPDSFSESNLMKKQRRS</sequence>
<dbReference type="EMBL" id="NOXF01000007">
    <property type="protein sequence ID" value="PEQ24167.1"/>
    <property type="molecule type" value="Genomic_DNA"/>
</dbReference>
<evidence type="ECO:0000313" key="3">
    <source>
        <dbReference type="EMBL" id="EDO62544.1"/>
    </source>
</evidence>
<reference evidence="3 5" key="2">
    <citation type="submission" date="2007-08" db="EMBL/GenBank/DDBJ databases">
        <authorList>
            <person name="Fulton L."/>
            <person name="Clifton S."/>
            <person name="Fulton B."/>
            <person name="Xu J."/>
            <person name="Minx P."/>
            <person name="Pepin K.H."/>
            <person name="Johnson M."/>
            <person name="Thiruvilangam P."/>
            <person name="Bhonagiri V."/>
            <person name="Nash W.E."/>
            <person name="Wang C."/>
            <person name="Mardis E.R."/>
            <person name="Wilson R.K."/>
        </authorList>
    </citation>
    <scope>NUCLEOTIDE SEQUENCE [LARGE SCALE GENOMIC DNA]</scope>
    <source>
        <strain evidence="3 5">DSM 753</strain>
    </source>
</reference>
<evidence type="ECO:0000256" key="1">
    <source>
        <dbReference type="SAM" id="MobiDB-lite"/>
    </source>
</evidence>
<evidence type="ECO:0000256" key="2">
    <source>
        <dbReference type="SAM" id="Phobius"/>
    </source>
</evidence>
<dbReference type="Proteomes" id="UP000220611">
    <property type="component" value="Unassembled WGS sequence"/>
</dbReference>
<keyword evidence="2" id="KW-0472">Membrane</keyword>
<feature type="transmembrane region" description="Helical" evidence="2">
    <location>
        <begin position="34"/>
        <end position="56"/>
    </location>
</feature>
<name>A7VQ40_9FIRM</name>
<accession>A7VQ40</accession>
<feature type="region of interest" description="Disordered" evidence="1">
    <location>
        <begin position="70"/>
        <end position="90"/>
    </location>
</feature>
<keyword evidence="2" id="KW-1133">Transmembrane helix</keyword>
<evidence type="ECO:0000313" key="4">
    <source>
        <dbReference type="EMBL" id="PEQ24167.1"/>
    </source>
</evidence>
<keyword evidence="2" id="KW-0812">Transmembrane</keyword>
<comment type="caution">
    <text evidence="3">The sequence shown here is derived from an EMBL/GenBank/DDBJ whole genome shotgun (WGS) entry which is preliminary data.</text>
</comment>